<dbReference type="EMBL" id="JAODUO010000246">
    <property type="protein sequence ID" value="KAK2185006.1"/>
    <property type="molecule type" value="Genomic_DNA"/>
</dbReference>
<dbReference type="AlphaFoldDB" id="A0AAD9NYY7"/>
<keyword evidence="2" id="KW-0489">Methyltransferase</keyword>
<dbReference type="FunFam" id="1.10.10.10:FF:000358">
    <property type="entry name" value="Acetylserotonin O-methyltransferase"/>
    <property type="match status" value="1"/>
</dbReference>
<evidence type="ECO:0000256" key="2">
    <source>
        <dbReference type="ARBA" id="ARBA00022603"/>
    </source>
</evidence>
<keyword evidence="9" id="KW-1185">Reference proteome</keyword>
<evidence type="ECO:0000313" key="8">
    <source>
        <dbReference type="EMBL" id="KAK2185006.1"/>
    </source>
</evidence>
<evidence type="ECO:0000313" key="9">
    <source>
        <dbReference type="Proteomes" id="UP001209878"/>
    </source>
</evidence>
<evidence type="ECO:0000259" key="7">
    <source>
        <dbReference type="Pfam" id="PF08100"/>
    </source>
</evidence>
<gene>
    <name evidence="8" type="ORF">NP493_247g00034</name>
</gene>
<dbReference type="FunFam" id="3.40.50.150:FF:000146">
    <property type="entry name" value="Acetylserotonin O-methyltransferase"/>
    <property type="match status" value="1"/>
</dbReference>
<dbReference type="InterPro" id="IPR016461">
    <property type="entry name" value="COMT-like"/>
</dbReference>
<dbReference type="Proteomes" id="UP001209878">
    <property type="component" value="Unassembled WGS sequence"/>
</dbReference>
<keyword evidence="4" id="KW-0949">S-adenosyl-L-methionine</keyword>
<dbReference type="PROSITE" id="PS51683">
    <property type="entry name" value="SAM_OMT_II"/>
    <property type="match status" value="1"/>
</dbReference>
<feature type="active site" description="Proton acceptor" evidence="5">
    <location>
        <position position="253"/>
    </location>
</feature>
<dbReference type="SUPFAM" id="SSF53335">
    <property type="entry name" value="S-adenosyl-L-methionine-dependent methyltransferases"/>
    <property type="match status" value="1"/>
</dbReference>
<organism evidence="8 9">
    <name type="scientific">Ridgeia piscesae</name>
    <name type="common">Tubeworm</name>
    <dbReference type="NCBI Taxonomy" id="27915"/>
    <lineage>
        <taxon>Eukaryota</taxon>
        <taxon>Metazoa</taxon>
        <taxon>Spiralia</taxon>
        <taxon>Lophotrochozoa</taxon>
        <taxon>Annelida</taxon>
        <taxon>Polychaeta</taxon>
        <taxon>Sedentaria</taxon>
        <taxon>Canalipalpata</taxon>
        <taxon>Sabellida</taxon>
        <taxon>Siboglinidae</taxon>
        <taxon>Ridgeia</taxon>
    </lineage>
</organism>
<dbReference type="GO" id="GO:0008171">
    <property type="term" value="F:O-methyltransferase activity"/>
    <property type="evidence" value="ECO:0007669"/>
    <property type="project" value="InterPro"/>
</dbReference>
<sequence>MALTGKDIMEMVNGFQKSQILYSASSLGLFEALHASSVPLEGVAVANKLHTNLDATERLMNACVGLGFLEKEVDNAGTASYSLTPTTEKYLVGSSPMSLRPLVTKIGDMYCIWQKLSDGIKDGQCKLGTTLGVSENYFDTGSGYFSTKSKQLEFLQAMHTFSSMDAPSVCTAFDLSAFKTMCDLGGATGAIAVRLAKTYPDSHVTLFDLGHVVDVAHHFMPKPKPQNMSFVGGDFFADDLPPSDLYVVSHVLHDWREERVNQLLRRIYNALRPGGAILVFEKILNEDKNGPLPTLLFDLGMLIACEGRERSAHEYTTLLEENGFCDVAIKMVPQASFRDAILARKF</sequence>
<name>A0AAD9NYY7_RIDPI</name>
<dbReference type="GO" id="GO:0046983">
    <property type="term" value="F:protein dimerization activity"/>
    <property type="evidence" value="ECO:0007669"/>
    <property type="project" value="InterPro"/>
</dbReference>
<dbReference type="Gene3D" id="1.10.10.10">
    <property type="entry name" value="Winged helix-like DNA-binding domain superfamily/Winged helix DNA-binding domain"/>
    <property type="match status" value="1"/>
</dbReference>
<evidence type="ECO:0000256" key="4">
    <source>
        <dbReference type="ARBA" id="ARBA00022691"/>
    </source>
</evidence>
<dbReference type="InterPro" id="IPR029063">
    <property type="entry name" value="SAM-dependent_MTases_sf"/>
</dbReference>
<accession>A0AAD9NYY7</accession>
<dbReference type="PIRSF" id="PIRSF005739">
    <property type="entry name" value="O-mtase"/>
    <property type="match status" value="1"/>
</dbReference>
<proteinExistence type="predicted"/>
<protein>
    <submittedName>
        <fullName evidence="8">Uncharacterized protein</fullName>
    </submittedName>
</protein>
<comment type="caution">
    <text evidence="8">The sequence shown here is derived from an EMBL/GenBank/DDBJ whole genome shotgun (WGS) entry which is preliminary data.</text>
</comment>
<evidence type="ECO:0000256" key="1">
    <source>
        <dbReference type="ARBA" id="ARBA00011738"/>
    </source>
</evidence>
<keyword evidence="3" id="KW-0808">Transferase</keyword>
<dbReference type="Pfam" id="PF00891">
    <property type="entry name" value="Methyltransf_2"/>
    <property type="match status" value="1"/>
</dbReference>
<dbReference type="CDD" id="cd02440">
    <property type="entry name" value="AdoMet_MTases"/>
    <property type="match status" value="1"/>
</dbReference>
<reference evidence="8" key="1">
    <citation type="journal article" date="2023" name="Mol. Biol. Evol.">
        <title>Third-Generation Sequencing Reveals the Adaptive Role of the Epigenome in Three Deep-Sea Polychaetes.</title>
        <authorList>
            <person name="Perez M."/>
            <person name="Aroh O."/>
            <person name="Sun Y."/>
            <person name="Lan Y."/>
            <person name="Juniper S.K."/>
            <person name="Young C.R."/>
            <person name="Angers B."/>
            <person name="Qian P.Y."/>
        </authorList>
    </citation>
    <scope>NUCLEOTIDE SEQUENCE</scope>
    <source>
        <strain evidence="8">R07B-5</strain>
    </source>
</reference>
<evidence type="ECO:0000256" key="5">
    <source>
        <dbReference type="PIRSR" id="PIRSR005739-1"/>
    </source>
</evidence>
<dbReference type="GO" id="GO:0032259">
    <property type="term" value="P:methylation"/>
    <property type="evidence" value="ECO:0007669"/>
    <property type="project" value="UniProtKB-KW"/>
</dbReference>
<dbReference type="Pfam" id="PF08100">
    <property type="entry name" value="Dimerisation"/>
    <property type="match status" value="1"/>
</dbReference>
<feature type="domain" description="O-methyltransferase dimerisation" evidence="7">
    <location>
        <begin position="9"/>
        <end position="92"/>
    </location>
</feature>
<dbReference type="InterPro" id="IPR001077">
    <property type="entry name" value="COMT_C"/>
</dbReference>
<feature type="domain" description="O-methyltransferase C-terminal" evidence="6">
    <location>
        <begin position="113"/>
        <end position="324"/>
    </location>
</feature>
<evidence type="ECO:0000259" key="6">
    <source>
        <dbReference type="Pfam" id="PF00891"/>
    </source>
</evidence>
<dbReference type="Gene3D" id="3.40.50.150">
    <property type="entry name" value="Vaccinia Virus protein VP39"/>
    <property type="match status" value="1"/>
</dbReference>
<dbReference type="InterPro" id="IPR036388">
    <property type="entry name" value="WH-like_DNA-bd_sf"/>
</dbReference>
<dbReference type="InterPro" id="IPR012967">
    <property type="entry name" value="COMT_dimerisation"/>
</dbReference>
<dbReference type="InterPro" id="IPR036390">
    <property type="entry name" value="WH_DNA-bd_sf"/>
</dbReference>
<comment type="subunit">
    <text evidence="1">Homodimer.</text>
</comment>
<dbReference type="PANTHER" id="PTHR11746">
    <property type="entry name" value="O-METHYLTRANSFERASE"/>
    <property type="match status" value="1"/>
</dbReference>
<evidence type="ECO:0000256" key="3">
    <source>
        <dbReference type="ARBA" id="ARBA00022679"/>
    </source>
</evidence>
<dbReference type="SUPFAM" id="SSF46785">
    <property type="entry name" value="Winged helix' DNA-binding domain"/>
    <property type="match status" value="1"/>
</dbReference>